<comment type="caution">
    <text evidence="3">The sequence shown here is derived from an EMBL/GenBank/DDBJ whole genome shotgun (WGS) entry which is preliminary data.</text>
</comment>
<proteinExistence type="predicted"/>
<evidence type="ECO:0000256" key="2">
    <source>
        <dbReference type="SAM" id="Phobius"/>
    </source>
</evidence>
<keyword evidence="2" id="KW-0472">Membrane</keyword>
<evidence type="ECO:0000313" key="3">
    <source>
        <dbReference type="EMBL" id="KAG2603283.1"/>
    </source>
</evidence>
<evidence type="ECO:0000256" key="1">
    <source>
        <dbReference type="SAM" id="MobiDB-lite"/>
    </source>
</evidence>
<sequence length="66" mass="7426">MCRDQFTVGALSGRCLILVCVIFGWLRLSLPPAMIRDGSRKDGCREERTKWQRTLTSSPDASVRPS</sequence>
<reference evidence="3 4" key="1">
    <citation type="submission" date="2020-05" db="EMBL/GenBank/DDBJ databases">
        <title>WGS assembly of Panicum virgatum.</title>
        <authorList>
            <person name="Lovell J.T."/>
            <person name="Jenkins J."/>
            <person name="Shu S."/>
            <person name="Juenger T.E."/>
            <person name="Schmutz J."/>
        </authorList>
    </citation>
    <scope>NUCLEOTIDE SEQUENCE [LARGE SCALE GENOMIC DNA]</scope>
    <source>
        <strain evidence="4">cv. AP13</strain>
    </source>
</reference>
<dbReference type="AlphaFoldDB" id="A0A8T0T222"/>
<dbReference type="EMBL" id="CM029045">
    <property type="protein sequence ID" value="KAG2603283.1"/>
    <property type="molecule type" value="Genomic_DNA"/>
</dbReference>
<feature type="compositionally biased region" description="Polar residues" evidence="1">
    <location>
        <begin position="52"/>
        <end position="66"/>
    </location>
</feature>
<accession>A0A8T0T222</accession>
<keyword evidence="2" id="KW-0812">Transmembrane</keyword>
<organism evidence="3 4">
    <name type="scientific">Panicum virgatum</name>
    <name type="common">Blackwell switchgrass</name>
    <dbReference type="NCBI Taxonomy" id="38727"/>
    <lineage>
        <taxon>Eukaryota</taxon>
        <taxon>Viridiplantae</taxon>
        <taxon>Streptophyta</taxon>
        <taxon>Embryophyta</taxon>
        <taxon>Tracheophyta</taxon>
        <taxon>Spermatophyta</taxon>
        <taxon>Magnoliopsida</taxon>
        <taxon>Liliopsida</taxon>
        <taxon>Poales</taxon>
        <taxon>Poaceae</taxon>
        <taxon>PACMAD clade</taxon>
        <taxon>Panicoideae</taxon>
        <taxon>Panicodae</taxon>
        <taxon>Paniceae</taxon>
        <taxon>Panicinae</taxon>
        <taxon>Panicum</taxon>
        <taxon>Panicum sect. Hiantes</taxon>
    </lineage>
</organism>
<name>A0A8T0T222_PANVG</name>
<feature type="region of interest" description="Disordered" evidence="1">
    <location>
        <begin position="46"/>
        <end position="66"/>
    </location>
</feature>
<evidence type="ECO:0000313" key="4">
    <source>
        <dbReference type="Proteomes" id="UP000823388"/>
    </source>
</evidence>
<protein>
    <submittedName>
        <fullName evidence="3">Uncharacterized protein</fullName>
    </submittedName>
</protein>
<gene>
    <name evidence="3" type="ORF">PVAP13_5KG760450</name>
</gene>
<keyword evidence="4" id="KW-1185">Reference proteome</keyword>
<dbReference type="Proteomes" id="UP000823388">
    <property type="component" value="Chromosome 5K"/>
</dbReference>
<keyword evidence="2" id="KW-1133">Transmembrane helix</keyword>
<feature type="transmembrane region" description="Helical" evidence="2">
    <location>
        <begin position="6"/>
        <end position="26"/>
    </location>
</feature>